<feature type="domain" description="Histidine-specific methyltransferase SAM-dependent" evidence="3">
    <location>
        <begin position="43"/>
        <end position="341"/>
    </location>
</feature>
<dbReference type="GO" id="GO:0008168">
    <property type="term" value="F:methyltransferase activity"/>
    <property type="evidence" value="ECO:0007669"/>
    <property type="project" value="UniProtKB-KW"/>
</dbReference>
<dbReference type="InterPro" id="IPR029063">
    <property type="entry name" value="SAM-dependent_MTases_sf"/>
</dbReference>
<keyword evidence="2 5" id="KW-0808">Transferase</keyword>
<name>A0A450XHU3_9GAMM</name>
<organism evidence="5">
    <name type="scientific">Candidatus Kentrum sp. LPFa</name>
    <dbReference type="NCBI Taxonomy" id="2126335"/>
    <lineage>
        <taxon>Bacteria</taxon>
        <taxon>Pseudomonadati</taxon>
        <taxon>Pseudomonadota</taxon>
        <taxon>Gammaproteobacteria</taxon>
        <taxon>Candidatus Kentrum</taxon>
    </lineage>
</organism>
<dbReference type="InterPro" id="IPR019257">
    <property type="entry name" value="MeTrfase_dom"/>
</dbReference>
<proteinExistence type="predicted"/>
<protein>
    <submittedName>
        <fullName evidence="5">Dimethylhistidine N-methyltransferase</fullName>
    </submittedName>
</protein>
<evidence type="ECO:0000256" key="2">
    <source>
        <dbReference type="ARBA" id="ARBA00022679"/>
    </source>
</evidence>
<dbReference type="PIRSF" id="PIRSF018005">
    <property type="entry name" value="UCP018005"/>
    <property type="match status" value="1"/>
</dbReference>
<evidence type="ECO:0000313" key="5">
    <source>
        <dbReference type="EMBL" id="VFK28799.1"/>
    </source>
</evidence>
<dbReference type="InterPro" id="IPR035094">
    <property type="entry name" value="EgtD"/>
</dbReference>
<dbReference type="InterPro" id="IPR017804">
    <property type="entry name" value="MeTrfase_EgtD-like"/>
</dbReference>
<dbReference type="NCBIfam" id="TIGR03438">
    <property type="entry name" value="egtD_ergothio"/>
    <property type="match status" value="1"/>
</dbReference>
<reference evidence="5" key="1">
    <citation type="submission" date="2019-02" db="EMBL/GenBank/DDBJ databases">
        <authorList>
            <person name="Gruber-Vodicka R. H."/>
            <person name="Seah K. B. B."/>
        </authorList>
    </citation>
    <scope>NUCLEOTIDE SEQUENCE</scope>
    <source>
        <strain evidence="4">BECK_S312</strain>
        <strain evidence="5">BECK_S426</strain>
    </source>
</reference>
<accession>A0A450XHU3</accession>
<dbReference type="PANTHER" id="PTHR43397:SF1">
    <property type="entry name" value="ERGOTHIONEINE BIOSYNTHESIS PROTEIN 1"/>
    <property type="match status" value="1"/>
</dbReference>
<sequence>MVDARSDPPYGPFASNRQRPKKKLIRMSNVTFHDLHPTLDNIKMEVLNGLSSQPKVIPPKFFYDHDGSLLFDRITELPEYYPTRAEIAILGEHGDEMASLLGEECFLLELGSGSSKKIRLLLDALQPVIYMPMDISKKHLLQSSEILGAEYPDLEIHATCVDYSKDFQLPYSPGRKCKAAFFPGSSIGNFEPLQAGKLLQQIARLLGKGGALLIGVDLEKEPKYLHAAYNDAQGVTAAFNLNLLTRINRELKANFQLSHFKHHAFYNEKQGRIEMHLVSGASQEVNIGERTFAFAEGETIHTENSYKYTLKQFHQLATDAGFRVEQVWLDSARLFSVHCLRA</sequence>
<evidence type="ECO:0000256" key="1">
    <source>
        <dbReference type="ARBA" id="ARBA00022603"/>
    </source>
</evidence>
<dbReference type="InterPro" id="IPR051128">
    <property type="entry name" value="EgtD_Methyltrsf_superfamily"/>
</dbReference>
<dbReference type="Gene3D" id="3.40.50.150">
    <property type="entry name" value="Vaccinia Virus protein VP39"/>
    <property type="match status" value="1"/>
</dbReference>
<keyword evidence="1 5" id="KW-0489">Methyltransferase</keyword>
<dbReference type="EMBL" id="CAADFM010000132">
    <property type="protein sequence ID" value="VFK15763.1"/>
    <property type="molecule type" value="Genomic_DNA"/>
</dbReference>
<dbReference type="AlphaFoldDB" id="A0A450XHU3"/>
<evidence type="ECO:0000259" key="3">
    <source>
        <dbReference type="Pfam" id="PF10017"/>
    </source>
</evidence>
<dbReference type="EMBL" id="CAADFP010000074">
    <property type="protein sequence ID" value="VFK28799.1"/>
    <property type="molecule type" value="Genomic_DNA"/>
</dbReference>
<gene>
    <name evidence="4" type="ORF">BECKLPF1236A_GA0070988_101326</name>
    <name evidence="5" type="ORF">BECKLPF1236C_GA0070990_1007413</name>
</gene>
<dbReference type="GO" id="GO:0032259">
    <property type="term" value="P:methylation"/>
    <property type="evidence" value="ECO:0007669"/>
    <property type="project" value="UniProtKB-KW"/>
</dbReference>
<evidence type="ECO:0000313" key="4">
    <source>
        <dbReference type="EMBL" id="VFK15763.1"/>
    </source>
</evidence>
<dbReference type="SUPFAM" id="SSF53335">
    <property type="entry name" value="S-adenosyl-L-methionine-dependent methyltransferases"/>
    <property type="match status" value="1"/>
</dbReference>
<dbReference type="Pfam" id="PF10017">
    <property type="entry name" value="Methyltransf_33"/>
    <property type="match status" value="1"/>
</dbReference>
<dbReference type="PANTHER" id="PTHR43397">
    <property type="entry name" value="ERGOTHIONEINE BIOSYNTHESIS PROTEIN 1"/>
    <property type="match status" value="1"/>
</dbReference>